<feature type="region of interest" description="Disordered" evidence="6">
    <location>
        <begin position="463"/>
        <end position="572"/>
    </location>
</feature>
<evidence type="ECO:0000259" key="7">
    <source>
        <dbReference type="PROSITE" id="PS50057"/>
    </source>
</evidence>
<name>A0ABM4YL81_VULVU</name>
<dbReference type="PANTHER" id="PTHR23280">
    <property type="entry name" value="4.1 G PROTEIN"/>
    <property type="match status" value="1"/>
</dbReference>
<keyword evidence="8" id="KW-1185">Reference proteome</keyword>
<dbReference type="InterPro" id="IPR000798">
    <property type="entry name" value="Ez/rad/moesin-like"/>
</dbReference>
<dbReference type="Pfam" id="PF08736">
    <property type="entry name" value="FA"/>
    <property type="match status" value="1"/>
</dbReference>
<dbReference type="SMART" id="SM00295">
    <property type="entry name" value="B41"/>
    <property type="match status" value="1"/>
</dbReference>
<dbReference type="Pfam" id="PF09379">
    <property type="entry name" value="FERM_N"/>
    <property type="match status" value="1"/>
</dbReference>
<feature type="region of interest" description="Disordered" evidence="6">
    <location>
        <begin position="1084"/>
        <end position="1115"/>
    </location>
</feature>
<dbReference type="Gene3D" id="1.20.80.10">
    <property type="match status" value="1"/>
</dbReference>
<feature type="region of interest" description="Disordered" evidence="6">
    <location>
        <begin position="679"/>
        <end position="718"/>
    </location>
</feature>
<dbReference type="InterPro" id="IPR030691">
    <property type="entry name" value="Band4.1-L3_FERM_F1"/>
</dbReference>
<dbReference type="InterPro" id="IPR018980">
    <property type="entry name" value="FERM_PH-like_C"/>
</dbReference>
<feature type="compositionally biased region" description="Basic and acidic residues" evidence="6">
    <location>
        <begin position="553"/>
        <end position="565"/>
    </location>
</feature>
<dbReference type="InterPro" id="IPR000299">
    <property type="entry name" value="FERM_domain"/>
</dbReference>
<dbReference type="PROSITE" id="PS50057">
    <property type="entry name" value="FERM_3"/>
    <property type="match status" value="1"/>
</dbReference>
<evidence type="ECO:0000313" key="8">
    <source>
        <dbReference type="Proteomes" id="UP001652641"/>
    </source>
</evidence>
<dbReference type="SMART" id="SM01196">
    <property type="entry name" value="FERM_C"/>
    <property type="match status" value="1"/>
</dbReference>
<feature type="compositionally biased region" description="Acidic residues" evidence="6">
    <location>
        <begin position="684"/>
        <end position="694"/>
    </location>
</feature>
<dbReference type="Gene3D" id="3.10.20.90">
    <property type="entry name" value="Phosphatidylinositol 3-kinase Catalytic Subunit, Chain A, domain 1"/>
    <property type="match status" value="1"/>
</dbReference>
<dbReference type="SUPFAM" id="SSF54236">
    <property type="entry name" value="Ubiquitin-like"/>
    <property type="match status" value="1"/>
</dbReference>
<feature type="compositionally biased region" description="Basic and acidic residues" evidence="6">
    <location>
        <begin position="529"/>
        <end position="539"/>
    </location>
</feature>
<evidence type="ECO:0000256" key="4">
    <source>
        <dbReference type="ARBA" id="ARBA00023203"/>
    </source>
</evidence>
<dbReference type="InterPro" id="IPR019749">
    <property type="entry name" value="Band_41_domain"/>
</dbReference>
<evidence type="ECO:0000256" key="6">
    <source>
        <dbReference type="SAM" id="MobiDB-lite"/>
    </source>
</evidence>
<dbReference type="InterPro" id="IPR007477">
    <property type="entry name" value="SAB_dom"/>
</dbReference>
<dbReference type="InterPro" id="IPR019747">
    <property type="entry name" value="FERM_CS"/>
</dbReference>
<proteinExistence type="predicted"/>
<dbReference type="GeneID" id="112925273"/>
<dbReference type="Proteomes" id="UP001652641">
    <property type="component" value="Chromosome 13"/>
</dbReference>
<protein>
    <submittedName>
        <fullName evidence="9">Band 4.1-like protein 3 isoform X6</fullName>
    </submittedName>
</protein>
<dbReference type="InterPro" id="IPR029071">
    <property type="entry name" value="Ubiquitin-like_domsf"/>
</dbReference>
<gene>
    <name evidence="9" type="primary">EPB41L3</name>
</gene>
<evidence type="ECO:0000256" key="1">
    <source>
        <dbReference type="ARBA" id="ARBA00004245"/>
    </source>
</evidence>
<dbReference type="InterPro" id="IPR018979">
    <property type="entry name" value="FERM_N"/>
</dbReference>
<dbReference type="PANTHER" id="PTHR23280:SF20">
    <property type="entry name" value="BAND 4.1-LIKE PROTEIN 3"/>
    <property type="match status" value="1"/>
</dbReference>
<sequence>MTTESGSDSESKPEQEAEPQEAAGAQGPVGAPQGPGPEPSGEEQHQVLEQFEAAAHSTPVRKEVTDKEREFAAGAAKQLEYQQLEDDKLSQKSSSSKLSRSPLKIVKKPKSMQCKVILLDGSEYTCDVEKRSRGQVLFDKVCEHLNLLEKDYFGLTYRDAENQKNWLDPAKEIKKQIRSGAWHFSFNVKFYPPDPAQLSEDITRYYLCLQLRDDIVSGRLPCSFVTLALLGSYTVQSELGDYDPDECGNDYISEFRFAPNHTKELEDKVIELHKSHRGMTPAEAEMHFLENAKKLSMYGVDLHHAKDSEGVEIMLGVCASGLLIYRDRLRINRFAWPKVLKISYKRNNFYIKIRPGEFEQFESTIGFKLPNHRAAKRLWKVCVEHHTFFRLLLPEAPPKKFLTLGSKFRYSGRTQAQTRRASALIDRPAPYFERSSSKRYTMSRSLDGEVGTGQYATTKGISQTNLITTVTPEKKAEEERDEEEDRRKKVEEATPVTAARHEGKSPGLGTDSCPPSPPSAHRPPASSPELRRRCKENDCHPLGLEPAKGTVRVHGEPTLDSDHKGKPSLGDQDVAFSYKPQPGKGTTLFSFSLQLPESFPSLLDDDGYLSFPNLSETNLLPQSLQHYLPIRSPSLVPCFLFIFFFLLSASFSVPYALTLSFPLAMCLCYLEPKAASLSASLDNDPSDSSEEETDSERTDTAADGETTATESDQEEDAELKAQELDKTQDDLMKHQTNISELKRTFLETSTDTAITNEWEKRLSTSPVRLAARQEDAPMIEPLVPEETNEEREISEKVIFLQQGSSPFLESQPSLIKKMQEGDSAASVVTSHQIIFQKTVPSTLEGTEDWVIVDKVPTEVVDGDSKKIVTYKVVTVSSRTGDIPADLLRSGAIEMQSFDDWAREMQLKGESKQKIYTLGKSYDTVSGKIVTMTGKAKEGEKGVPPCSPEAFQKTERGLAEPMKGFPPTADFEVLDAAPDEKPKRAPEVHTPKRKLSESLAPIREAESRRPSPEEEDAQKASGSGRATGPLAGLDSTRLARMEPAEGEVLKVGLFGPRRKSLSEWRYSQEPAVTVATAHYVTESATSRVVKTETKTESSKTDTETSHLAPSPQPLSTEKVVQETVLVEERHVMNVHASGDASYVAGDDMDAATQAASADASGLKGKEGSALPEGAKEEKGQVADKAVLEQEETATASHEPEEEQSTTIHIPETREQKPHFESSTVKTESLSFGSVSPGGVKLEISTKEVPVVHTETKTITYESSQVDAGADLEPGVLMSAQTITSETTSTTTTTHITKTVKGGISETRIEKRIVITGDADIDHDQALAQAIKEAKEQHPDMSVTKVVVHKETEITPEDGED</sequence>
<reference evidence="9" key="1">
    <citation type="submission" date="2025-08" db="UniProtKB">
        <authorList>
            <consortium name="RefSeq"/>
        </authorList>
    </citation>
    <scope>IDENTIFICATION</scope>
    <source>
        <tissue evidence="9">Cell line</tissue>
    </source>
</reference>
<dbReference type="SMART" id="SM01195">
    <property type="entry name" value="FA"/>
    <property type="match status" value="1"/>
</dbReference>
<dbReference type="CDD" id="cd17203">
    <property type="entry name" value="FERM_F1_EPB41L3"/>
    <property type="match status" value="1"/>
</dbReference>
<feature type="region of interest" description="Disordered" evidence="6">
    <location>
        <begin position="977"/>
        <end position="1030"/>
    </location>
</feature>
<evidence type="ECO:0000256" key="3">
    <source>
        <dbReference type="ARBA" id="ARBA00022553"/>
    </source>
</evidence>
<comment type="subcellular location">
    <subcellularLocation>
        <location evidence="1">Cytoplasm</location>
        <location evidence="1">Cytoskeleton</location>
    </subcellularLocation>
</comment>
<keyword evidence="2" id="KW-0963">Cytoplasm</keyword>
<feature type="compositionally biased region" description="Basic and acidic residues" evidence="6">
    <location>
        <begin position="977"/>
        <end position="995"/>
    </location>
</feature>
<feature type="compositionally biased region" description="Low complexity" evidence="6">
    <location>
        <begin position="701"/>
        <end position="710"/>
    </location>
</feature>
<keyword evidence="4" id="KW-0009">Actin-binding</keyword>
<dbReference type="PROSITE" id="PS00661">
    <property type="entry name" value="FERM_2"/>
    <property type="match status" value="1"/>
</dbReference>
<dbReference type="InterPro" id="IPR019748">
    <property type="entry name" value="FERM_central"/>
</dbReference>
<organism evidence="8 9">
    <name type="scientific">Vulpes vulpes</name>
    <name type="common">Red fox</name>
    <dbReference type="NCBI Taxonomy" id="9627"/>
    <lineage>
        <taxon>Eukaryota</taxon>
        <taxon>Metazoa</taxon>
        <taxon>Chordata</taxon>
        <taxon>Craniata</taxon>
        <taxon>Vertebrata</taxon>
        <taxon>Euteleostomi</taxon>
        <taxon>Mammalia</taxon>
        <taxon>Eutheria</taxon>
        <taxon>Laurasiatheria</taxon>
        <taxon>Carnivora</taxon>
        <taxon>Caniformia</taxon>
        <taxon>Canidae</taxon>
        <taxon>Vulpes</taxon>
    </lineage>
</organism>
<keyword evidence="3" id="KW-0597">Phosphoprotein</keyword>
<dbReference type="InterPro" id="IPR035963">
    <property type="entry name" value="FERM_2"/>
</dbReference>
<feature type="region of interest" description="Disordered" evidence="6">
    <location>
        <begin position="1153"/>
        <end position="1234"/>
    </location>
</feature>
<evidence type="ECO:0000256" key="5">
    <source>
        <dbReference type="ARBA" id="ARBA00023212"/>
    </source>
</evidence>
<dbReference type="InterPro" id="IPR008379">
    <property type="entry name" value="Band_4.1_C"/>
</dbReference>
<evidence type="ECO:0000256" key="2">
    <source>
        <dbReference type="ARBA" id="ARBA00022490"/>
    </source>
</evidence>
<dbReference type="Pfam" id="PF04382">
    <property type="entry name" value="SAB"/>
    <property type="match status" value="1"/>
</dbReference>
<feature type="compositionally biased region" description="Polar residues" evidence="6">
    <location>
        <begin position="1219"/>
        <end position="1232"/>
    </location>
</feature>
<dbReference type="PROSITE" id="PS00660">
    <property type="entry name" value="FERM_1"/>
    <property type="match status" value="1"/>
</dbReference>
<feature type="compositionally biased region" description="Basic and acidic residues" evidence="6">
    <location>
        <begin position="1172"/>
        <end position="1186"/>
    </location>
</feature>
<dbReference type="InterPro" id="IPR014847">
    <property type="entry name" value="FA"/>
</dbReference>
<accession>A0ABM4YL81</accession>
<dbReference type="RefSeq" id="XP_072591052.1">
    <property type="nucleotide sequence ID" value="XM_072734951.1"/>
</dbReference>
<dbReference type="Gene3D" id="2.30.29.30">
    <property type="entry name" value="Pleckstrin-homology domain (PH domain)/Phosphotyrosine-binding domain (PTB)"/>
    <property type="match status" value="1"/>
</dbReference>
<dbReference type="InterPro" id="IPR014352">
    <property type="entry name" value="FERM/acyl-CoA-bd_prot_sf"/>
</dbReference>
<dbReference type="SUPFAM" id="SSF50729">
    <property type="entry name" value="PH domain-like"/>
    <property type="match status" value="1"/>
</dbReference>
<feature type="domain" description="FERM" evidence="7">
    <location>
        <begin position="112"/>
        <end position="393"/>
    </location>
</feature>
<dbReference type="InterPro" id="IPR011993">
    <property type="entry name" value="PH-like_dom_sf"/>
</dbReference>
<dbReference type="Pfam" id="PF09380">
    <property type="entry name" value="FERM_C"/>
    <property type="match status" value="1"/>
</dbReference>
<feature type="compositionally biased region" description="Basic and acidic residues" evidence="6">
    <location>
        <begin position="1002"/>
        <end position="1011"/>
    </location>
</feature>
<evidence type="ECO:0000313" key="9">
    <source>
        <dbReference type="RefSeq" id="XP_072591052.1"/>
    </source>
</evidence>
<feature type="compositionally biased region" description="Basic and acidic residues" evidence="6">
    <location>
        <begin position="1088"/>
        <end position="1103"/>
    </location>
</feature>
<dbReference type="PRINTS" id="PR00935">
    <property type="entry name" value="BAND41"/>
</dbReference>
<dbReference type="PRINTS" id="PR00661">
    <property type="entry name" value="ERMFAMILY"/>
</dbReference>
<dbReference type="Pfam" id="PF00373">
    <property type="entry name" value="FERM_M"/>
    <property type="match status" value="1"/>
</dbReference>
<feature type="compositionally biased region" description="Basic and acidic residues" evidence="6">
    <location>
        <begin position="1209"/>
        <end position="1218"/>
    </location>
</feature>
<dbReference type="CDD" id="cd14473">
    <property type="entry name" value="FERM_B-lobe"/>
    <property type="match status" value="1"/>
</dbReference>
<keyword evidence="5" id="KW-0206">Cytoskeleton</keyword>
<dbReference type="Pfam" id="PF05902">
    <property type="entry name" value="4_1_CTD"/>
    <property type="match status" value="1"/>
</dbReference>
<feature type="region of interest" description="Disordered" evidence="6">
    <location>
        <begin position="1"/>
        <end position="69"/>
    </location>
</feature>
<dbReference type="SUPFAM" id="SSF47031">
    <property type="entry name" value="Second domain of FERM"/>
    <property type="match status" value="1"/>
</dbReference>
<feature type="compositionally biased region" description="Low complexity" evidence="6">
    <location>
        <begin position="20"/>
        <end position="32"/>
    </location>
</feature>
<dbReference type="CDD" id="cd13184">
    <property type="entry name" value="FERM_C_4_1_family"/>
    <property type="match status" value="1"/>
</dbReference>
<feature type="compositionally biased region" description="Basic and acidic residues" evidence="6">
    <location>
        <begin position="60"/>
        <end position="69"/>
    </location>
</feature>